<comment type="caution">
    <text evidence="4">The sequence shown here is derived from an EMBL/GenBank/DDBJ whole genome shotgun (WGS) entry which is preliminary data.</text>
</comment>
<dbReference type="InterPro" id="IPR036322">
    <property type="entry name" value="WD40_repeat_dom_sf"/>
</dbReference>
<proteinExistence type="predicted"/>
<dbReference type="Proteomes" id="UP000023152">
    <property type="component" value="Unassembled WGS sequence"/>
</dbReference>
<evidence type="ECO:0000256" key="1">
    <source>
        <dbReference type="ARBA" id="ARBA00022574"/>
    </source>
</evidence>
<feature type="repeat" description="WD" evidence="3">
    <location>
        <begin position="56"/>
        <end position="99"/>
    </location>
</feature>
<feature type="repeat" description="WD" evidence="3">
    <location>
        <begin position="100"/>
        <end position="147"/>
    </location>
</feature>
<dbReference type="OrthoDB" id="10260946at2759"/>
<evidence type="ECO:0000313" key="5">
    <source>
        <dbReference type="Proteomes" id="UP000023152"/>
    </source>
</evidence>
<evidence type="ECO:0000256" key="3">
    <source>
        <dbReference type="PROSITE-ProRule" id="PRU00221"/>
    </source>
</evidence>
<dbReference type="SMART" id="SM00320">
    <property type="entry name" value="WD40"/>
    <property type="match status" value="2"/>
</dbReference>
<gene>
    <name evidence="4" type="ORF">RFI_31349</name>
</gene>
<dbReference type="InterPro" id="IPR015943">
    <property type="entry name" value="WD40/YVTN_repeat-like_dom_sf"/>
</dbReference>
<protein>
    <submittedName>
        <fullName evidence="4">WD-40 repeat protein</fullName>
    </submittedName>
</protein>
<keyword evidence="5" id="KW-1185">Reference proteome</keyword>
<dbReference type="PANTHER" id="PTHR22847">
    <property type="entry name" value="WD40 REPEAT PROTEIN"/>
    <property type="match status" value="1"/>
</dbReference>
<reference evidence="4 5" key="1">
    <citation type="journal article" date="2013" name="Curr. Biol.">
        <title>The Genome of the Foraminiferan Reticulomyxa filosa.</title>
        <authorList>
            <person name="Glockner G."/>
            <person name="Hulsmann N."/>
            <person name="Schleicher M."/>
            <person name="Noegel A.A."/>
            <person name="Eichinger L."/>
            <person name="Gallinger C."/>
            <person name="Pawlowski J."/>
            <person name="Sierra R."/>
            <person name="Euteneuer U."/>
            <person name="Pillet L."/>
            <person name="Moustafa A."/>
            <person name="Platzer M."/>
            <person name="Groth M."/>
            <person name="Szafranski K."/>
            <person name="Schliwa M."/>
        </authorList>
    </citation>
    <scope>NUCLEOTIDE SEQUENCE [LARGE SCALE GENOMIC DNA]</scope>
</reference>
<dbReference type="Gene3D" id="2.130.10.10">
    <property type="entry name" value="YVTN repeat-like/Quinoprotein amine dehydrogenase"/>
    <property type="match status" value="1"/>
</dbReference>
<dbReference type="InterPro" id="IPR019775">
    <property type="entry name" value="WD40_repeat_CS"/>
</dbReference>
<accession>X6LY19</accession>
<dbReference type="PROSITE" id="PS50294">
    <property type="entry name" value="WD_REPEATS_REGION"/>
    <property type="match status" value="1"/>
</dbReference>
<dbReference type="Pfam" id="PF00400">
    <property type="entry name" value="WD40"/>
    <property type="match status" value="2"/>
</dbReference>
<feature type="non-terminal residue" evidence="4">
    <location>
        <position position="1"/>
    </location>
</feature>
<dbReference type="PROSITE" id="PS00678">
    <property type="entry name" value="WD_REPEATS_1"/>
    <property type="match status" value="2"/>
</dbReference>
<dbReference type="GO" id="GO:1990234">
    <property type="term" value="C:transferase complex"/>
    <property type="evidence" value="ECO:0007669"/>
    <property type="project" value="UniProtKB-ARBA"/>
</dbReference>
<evidence type="ECO:0000256" key="2">
    <source>
        <dbReference type="ARBA" id="ARBA00022737"/>
    </source>
</evidence>
<name>X6LY19_RETFI</name>
<dbReference type="PANTHER" id="PTHR22847:SF637">
    <property type="entry name" value="WD REPEAT DOMAIN 5B"/>
    <property type="match status" value="1"/>
</dbReference>
<sequence length="160" mass="19189">SKEEEEEIQIIIRHWVRILNIKLGWIKDFDKLVVNYTYTVFMFDTFRSSSKLINTFTGHTNIVRSIDYSVFDDCQFICSGSDDQTVRVWDVDNNKQIQSFNEHSSFVHCVKFSPYHYHNHHQNVICSSSFDKTIRFWDFKHNKQLQIFDGHTKDIYVLDH</sequence>
<dbReference type="PROSITE" id="PS50082">
    <property type="entry name" value="WD_REPEATS_2"/>
    <property type="match status" value="2"/>
</dbReference>
<dbReference type="EMBL" id="ASPP01027548">
    <property type="protein sequence ID" value="ETO06047.1"/>
    <property type="molecule type" value="Genomic_DNA"/>
</dbReference>
<keyword evidence="2" id="KW-0677">Repeat</keyword>
<keyword evidence="1 3" id="KW-0853">WD repeat</keyword>
<evidence type="ECO:0000313" key="4">
    <source>
        <dbReference type="EMBL" id="ETO06047.1"/>
    </source>
</evidence>
<dbReference type="InterPro" id="IPR001680">
    <property type="entry name" value="WD40_rpt"/>
</dbReference>
<organism evidence="4 5">
    <name type="scientific">Reticulomyxa filosa</name>
    <dbReference type="NCBI Taxonomy" id="46433"/>
    <lineage>
        <taxon>Eukaryota</taxon>
        <taxon>Sar</taxon>
        <taxon>Rhizaria</taxon>
        <taxon>Retaria</taxon>
        <taxon>Foraminifera</taxon>
        <taxon>Monothalamids</taxon>
        <taxon>Reticulomyxidae</taxon>
        <taxon>Reticulomyxa</taxon>
    </lineage>
</organism>
<dbReference type="SUPFAM" id="SSF50978">
    <property type="entry name" value="WD40 repeat-like"/>
    <property type="match status" value="1"/>
</dbReference>
<dbReference type="AlphaFoldDB" id="X6LY19"/>